<evidence type="ECO:0000256" key="1">
    <source>
        <dbReference type="SAM" id="Coils"/>
    </source>
</evidence>
<keyword evidence="1" id="KW-0175">Coiled coil</keyword>
<evidence type="ECO:0000313" key="2">
    <source>
        <dbReference type="EMBL" id="KIJ41805.1"/>
    </source>
</evidence>
<dbReference type="OrthoDB" id="5372678at2759"/>
<sequence length="219" mass="25268">MNSRTDSDLQDQLAQMSKELSKLKSAELLYRDEISALKAETRSYREEIESLSRRNQDLERQAVQDTPARTIGTEVRLRYLERHRKSMGKFIGKEGYDRIKRGDRAAHRGRPIVDSWLCLTGQVTDHDVYKDLYGVSPKCMMQWIGIPEIVETTGFRASLQSEGRLKGDFPGLFGRFLELVDGYPSPDEIRKAFETDKSLQQCHQRLQYCYDSIVAANPR</sequence>
<name>A0A0C9VTD4_SPHS4</name>
<proteinExistence type="predicted"/>
<keyword evidence="3" id="KW-1185">Reference proteome</keyword>
<evidence type="ECO:0000313" key="3">
    <source>
        <dbReference type="Proteomes" id="UP000054279"/>
    </source>
</evidence>
<organism evidence="2 3">
    <name type="scientific">Sphaerobolus stellatus (strain SS14)</name>
    <dbReference type="NCBI Taxonomy" id="990650"/>
    <lineage>
        <taxon>Eukaryota</taxon>
        <taxon>Fungi</taxon>
        <taxon>Dikarya</taxon>
        <taxon>Basidiomycota</taxon>
        <taxon>Agaricomycotina</taxon>
        <taxon>Agaricomycetes</taxon>
        <taxon>Phallomycetidae</taxon>
        <taxon>Geastrales</taxon>
        <taxon>Sphaerobolaceae</taxon>
        <taxon>Sphaerobolus</taxon>
    </lineage>
</organism>
<dbReference type="Proteomes" id="UP000054279">
    <property type="component" value="Unassembled WGS sequence"/>
</dbReference>
<dbReference type="AlphaFoldDB" id="A0A0C9VTD4"/>
<dbReference type="EMBL" id="KN837134">
    <property type="protein sequence ID" value="KIJ41805.1"/>
    <property type="molecule type" value="Genomic_DNA"/>
</dbReference>
<feature type="coiled-coil region" evidence="1">
    <location>
        <begin position="6"/>
        <end position="61"/>
    </location>
</feature>
<gene>
    <name evidence="2" type="ORF">M422DRAFT_31617</name>
</gene>
<reference evidence="2 3" key="1">
    <citation type="submission" date="2014-06" db="EMBL/GenBank/DDBJ databases">
        <title>Evolutionary Origins and Diversification of the Mycorrhizal Mutualists.</title>
        <authorList>
            <consortium name="DOE Joint Genome Institute"/>
            <consortium name="Mycorrhizal Genomics Consortium"/>
            <person name="Kohler A."/>
            <person name="Kuo A."/>
            <person name="Nagy L.G."/>
            <person name="Floudas D."/>
            <person name="Copeland A."/>
            <person name="Barry K.W."/>
            <person name="Cichocki N."/>
            <person name="Veneault-Fourrey C."/>
            <person name="LaButti K."/>
            <person name="Lindquist E.A."/>
            <person name="Lipzen A."/>
            <person name="Lundell T."/>
            <person name="Morin E."/>
            <person name="Murat C."/>
            <person name="Riley R."/>
            <person name="Ohm R."/>
            <person name="Sun H."/>
            <person name="Tunlid A."/>
            <person name="Henrissat B."/>
            <person name="Grigoriev I.V."/>
            <person name="Hibbett D.S."/>
            <person name="Martin F."/>
        </authorList>
    </citation>
    <scope>NUCLEOTIDE SEQUENCE [LARGE SCALE GENOMIC DNA]</scope>
    <source>
        <strain evidence="2 3">SS14</strain>
    </source>
</reference>
<dbReference type="HOGENOM" id="CLU_1262236_0_0_1"/>
<accession>A0A0C9VTD4</accession>
<protein>
    <submittedName>
        <fullName evidence="2">Uncharacterized protein</fullName>
    </submittedName>
</protein>